<dbReference type="InterPro" id="IPR016439">
    <property type="entry name" value="Lag1/Lac1-like"/>
</dbReference>
<evidence type="ECO:0000256" key="3">
    <source>
        <dbReference type="ARBA" id="ARBA00022679"/>
    </source>
</evidence>
<protein>
    <recommendedName>
        <fullName evidence="12">TLC domain-containing protein</fullName>
    </recommendedName>
</protein>
<dbReference type="STRING" id="698492.A0A0E9NPM3"/>
<feature type="transmembrane region" description="Helical" evidence="11">
    <location>
        <begin position="330"/>
        <end position="347"/>
    </location>
</feature>
<evidence type="ECO:0000256" key="1">
    <source>
        <dbReference type="ARBA" id="ARBA00004477"/>
    </source>
</evidence>
<dbReference type="PANTHER" id="PTHR12560">
    <property type="entry name" value="LONGEVITY ASSURANCE FACTOR 1 LAG1"/>
    <property type="match status" value="1"/>
</dbReference>
<dbReference type="Pfam" id="PF03798">
    <property type="entry name" value="TRAM_LAG1_CLN8"/>
    <property type="match status" value="1"/>
</dbReference>
<evidence type="ECO:0000256" key="11">
    <source>
        <dbReference type="SAM" id="Phobius"/>
    </source>
</evidence>
<feature type="transmembrane region" description="Helical" evidence="11">
    <location>
        <begin position="252"/>
        <end position="270"/>
    </location>
</feature>
<feature type="transmembrane region" description="Helical" evidence="11">
    <location>
        <begin position="160"/>
        <end position="185"/>
    </location>
</feature>
<feature type="region of interest" description="Disordered" evidence="10">
    <location>
        <begin position="31"/>
        <end position="71"/>
    </location>
</feature>
<comment type="similarity">
    <text evidence="2">Belongs to the sphingosine N-acyltransferase family.</text>
</comment>
<dbReference type="GO" id="GO:0050291">
    <property type="term" value="F:sphingosine N-acyltransferase activity"/>
    <property type="evidence" value="ECO:0007669"/>
    <property type="project" value="InterPro"/>
</dbReference>
<feature type="transmembrane region" description="Helical" evidence="11">
    <location>
        <begin position="99"/>
        <end position="116"/>
    </location>
</feature>
<dbReference type="GO" id="GO:0005789">
    <property type="term" value="C:endoplasmic reticulum membrane"/>
    <property type="evidence" value="ECO:0007669"/>
    <property type="project" value="UniProtKB-SubCell"/>
</dbReference>
<dbReference type="PANTHER" id="PTHR12560:SF11">
    <property type="entry name" value="CERAMIDE SYNTHASE LAC1-RELATED"/>
    <property type="match status" value="1"/>
</dbReference>
<evidence type="ECO:0000256" key="2">
    <source>
        <dbReference type="ARBA" id="ARBA00009808"/>
    </source>
</evidence>
<dbReference type="EMBL" id="BACD03000053">
    <property type="protein sequence ID" value="GAO51832.1"/>
    <property type="molecule type" value="Genomic_DNA"/>
</dbReference>
<evidence type="ECO:0000256" key="8">
    <source>
        <dbReference type="ARBA" id="ARBA00023180"/>
    </source>
</evidence>
<feature type="compositionally biased region" description="Polar residues" evidence="10">
    <location>
        <begin position="53"/>
        <end position="63"/>
    </location>
</feature>
<evidence type="ECO:0000256" key="7">
    <source>
        <dbReference type="ARBA" id="ARBA00023136"/>
    </source>
</evidence>
<evidence type="ECO:0000256" key="9">
    <source>
        <dbReference type="PROSITE-ProRule" id="PRU00205"/>
    </source>
</evidence>
<evidence type="ECO:0000256" key="5">
    <source>
        <dbReference type="ARBA" id="ARBA00022824"/>
    </source>
</evidence>
<feature type="transmembrane region" description="Helical" evidence="11">
    <location>
        <begin position="282"/>
        <end position="310"/>
    </location>
</feature>
<reference evidence="13 14" key="3">
    <citation type="journal article" date="2015" name="Genome Announc.">
        <title>Draft Genome Sequence of the Archiascomycetous Yeast Saitoella complicata.</title>
        <authorList>
            <person name="Yamauchi K."/>
            <person name="Kondo S."/>
            <person name="Hamamoto M."/>
            <person name="Takahashi Y."/>
            <person name="Ogura Y."/>
            <person name="Hayashi T."/>
            <person name="Nishida H."/>
        </authorList>
    </citation>
    <scope>NUCLEOTIDE SEQUENCE [LARGE SCALE GENOMIC DNA]</scope>
    <source>
        <strain evidence="13 14">NRRL Y-17804</strain>
    </source>
</reference>
<keyword evidence="14" id="KW-1185">Reference proteome</keyword>
<proteinExistence type="inferred from homology"/>
<dbReference type="SMART" id="SM00724">
    <property type="entry name" value="TLC"/>
    <property type="match status" value="1"/>
</dbReference>
<feature type="transmembrane region" description="Helical" evidence="11">
    <location>
        <begin position="206"/>
        <end position="225"/>
    </location>
</feature>
<dbReference type="OMA" id="LCRLCML"/>
<keyword evidence="4 9" id="KW-0812">Transmembrane</keyword>
<evidence type="ECO:0000256" key="6">
    <source>
        <dbReference type="ARBA" id="ARBA00022989"/>
    </source>
</evidence>
<sequence length="439" mass="50827">MRMGAQRGSTGWWEDNHRNTQTINLATTTSETMSTLSPNQKDRLRMSRIPSDTGPSIATTPASARSEAATVRRRRALSVQRRTLSHTWHSYVETSNNNTWLTPLIVILIMLGLFAINPTTTNPIYHFLFISYPVSGEPPRPYPTEPSIYHNNPQLYGKGLYDIAFCVFYTIVFSFAREFVMQVLLKPLARRWGIKEGKKMSRFLEQAYTFCYFSISGTFGLIVMSRTDMWFFNTPAFWQAYPHRALPLDFKFYYLLQASYWLQQALVLLLQLEAPRKDFKELVLHHIITLLLIGLSYRFHFTATGVAVFITMDVSDVFLALSKCLNYLDHPLGTPCFGFFILVWFYCRHYLSAQILISCLTTYNNPPYTPFPEPIDWLNQQYKCWIAKPITVGLLGALLGVNIFWSWLILRIAGRFVWKGEAKDERSDDEEEEEKKKGE</sequence>
<reference evidence="13 14" key="1">
    <citation type="journal article" date="2011" name="J. Gen. Appl. Microbiol.">
        <title>Draft genome sequencing of the enigmatic yeast Saitoella complicata.</title>
        <authorList>
            <person name="Nishida H."/>
            <person name="Hamamoto M."/>
            <person name="Sugiyama J."/>
        </authorList>
    </citation>
    <scope>NUCLEOTIDE SEQUENCE [LARGE SCALE GENOMIC DNA]</scope>
    <source>
        <strain evidence="13 14">NRRL Y-17804</strain>
    </source>
</reference>
<organism evidence="13 14">
    <name type="scientific">Saitoella complicata (strain BCRC 22490 / CBS 7301 / JCM 7358 / NBRC 10748 / NRRL Y-17804)</name>
    <dbReference type="NCBI Taxonomy" id="698492"/>
    <lineage>
        <taxon>Eukaryota</taxon>
        <taxon>Fungi</taxon>
        <taxon>Dikarya</taxon>
        <taxon>Ascomycota</taxon>
        <taxon>Taphrinomycotina</taxon>
        <taxon>Taphrinomycotina incertae sedis</taxon>
        <taxon>Saitoella</taxon>
    </lineage>
</organism>
<accession>A0A0E9NPM3</accession>
<keyword evidence="8" id="KW-0325">Glycoprotein</keyword>
<dbReference type="Proteomes" id="UP000033140">
    <property type="component" value="Unassembled WGS sequence"/>
</dbReference>
<feature type="domain" description="TLC" evidence="12">
    <location>
        <begin position="198"/>
        <end position="418"/>
    </location>
</feature>
<comment type="caution">
    <text evidence="13">The sequence shown here is derived from an EMBL/GenBank/DDBJ whole genome shotgun (WGS) entry which is preliminary data.</text>
</comment>
<dbReference type="AlphaFoldDB" id="A0A0E9NPM3"/>
<evidence type="ECO:0000256" key="10">
    <source>
        <dbReference type="SAM" id="MobiDB-lite"/>
    </source>
</evidence>
<evidence type="ECO:0000259" key="12">
    <source>
        <dbReference type="PROSITE" id="PS50922"/>
    </source>
</evidence>
<comment type="subcellular location">
    <subcellularLocation>
        <location evidence="1">Endoplasmic reticulum membrane</location>
        <topology evidence="1">Multi-pass membrane protein</topology>
    </subcellularLocation>
</comment>
<dbReference type="GO" id="GO:0046513">
    <property type="term" value="P:ceramide biosynthetic process"/>
    <property type="evidence" value="ECO:0007669"/>
    <property type="project" value="InterPro"/>
</dbReference>
<keyword evidence="7 9" id="KW-0472">Membrane</keyword>
<keyword evidence="3" id="KW-0808">Transferase</keyword>
<dbReference type="InterPro" id="IPR006634">
    <property type="entry name" value="TLC-dom"/>
</dbReference>
<name>A0A0E9NPM3_SAICN</name>
<dbReference type="PROSITE" id="PS50922">
    <property type="entry name" value="TLC"/>
    <property type="match status" value="1"/>
</dbReference>
<evidence type="ECO:0000313" key="13">
    <source>
        <dbReference type="EMBL" id="GAO51832.1"/>
    </source>
</evidence>
<reference evidence="13 14" key="2">
    <citation type="journal article" date="2014" name="J. Gen. Appl. Microbiol.">
        <title>The early diverging ascomycetous budding yeast Saitoella complicata has three histone deacetylases belonging to the Clr6, Hos2, and Rpd3 lineages.</title>
        <authorList>
            <person name="Nishida H."/>
            <person name="Matsumoto T."/>
            <person name="Kondo S."/>
            <person name="Hamamoto M."/>
            <person name="Yoshikawa H."/>
        </authorList>
    </citation>
    <scope>NUCLEOTIDE SEQUENCE [LARGE SCALE GENOMIC DNA]</scope>
    <source>
        <strain evidence="13 14">NRRL Y-17804</strain>
    </source>
</reference>
<gene>
    <name evidence="13" type="ORF">G7K_5923-t1</name>
</gene>
<feature type="transmembrane region" description="Helical" evidence="11">
    <location>
        <begin position="390"/>
        <end position="410"/>
    </location>
</feature>
<keyword evidence="5" id="KW-0256">Endoplasmic reticulum</keyword>
<keyword evidence="6 11" id="KW-1133">Transmembrane helix</keyword>
<evidence type="ECO:0000313" key="14">
    <source>
        <dbReference type="Proteomes" id="UP000033140"/>
    </source>
</evidence>
<evidence type="ECO:0000256" key="4">
    <source>
        <dbReference type="ARBA" id="ARBA00022692"/>
    </source>
</evidence>